<keyword evidence="5 8" id="KW-0472">Membrane</keyword>
<feature type="domain" description="Anoctamin transmembrane" evidence="9">
    <location>
        <begin position="346"/>
        <end position="818"/>
    </location>
</feature>
<protein>
    <submittedName>
        <fullName evidence="11">12021_t:CDS:1</fullName>
    </submittedName>
</protein>
<feature type="region of interest" description="Disordered" evidence="7">
    <location>
        <begin position="855"/>
        <end position="878"/>
    </location>
</feature>
<feature type="transmembrane region" description="Helical" evidence="8">
    <location>
        <begin position="479"/>
        <end position="503"/>
    </location>
</feature>
<evidence type="ECO:0000256" key="8">
    <source>
        <dbReference type="SAM" id="Phobius"/>
    </source>
</evidence>
<dbReference type="PANTHER" id="PTHR12308:SF73">
    <property type="entry name" value="ANOCTAMIN"/>
    <property type="match status" value="1"/>
</dbReference>
<evidence type="ECO:0000256" key="2">
    <source>
        <dbReference type="ARBA" id="ARBA00022475"/>
    </source>
</evidence>
<comment type="subcellular location">
    <subcellularLocation>
        <location evidence="1">Cell membrane</location>
        <topology evidence="1">Multi-pass membrane protein</topology>
    </subcellularLocation>
</comment>
<accession>A0A9N9DR88</accession>
<dbReference type="GO" id="GO:0005254">
    <property type="term" value="F:chloride channel activity"/>
    <property type="evidence" value="ECO:0007669"/>
    <property type="project" value="TreeGrafter"/>
</dbReference>
<feature type="transmembrane region" description="Helical" evidence="8">
    <location>
        <begin position="779"/>
        <end position="800"/>
    </location>
</feature>
<feature type="transmembrane region" description="Helical" evidence="8">
    <location>
        <begin position="407"/>
        <end position="426"/>
    </location>
</feature>
<keyword evidence="3 8" id="KW-0812">Transmembrane</keyword>
<dbReference type="InterPro" id="IPR032394">
    <property type="entry name" value="Anoct_dimer"/>
</dbReference>
<gene>
    <name evidence="11" type="ORF">AMORRO_LOCUS9704</name>
</gene>
<evidence type="ECO:0000256" key="6">
    <source>
        <dbReference type="ARBA" id="ARBA00023180"/>
    </source>
</evidence>
<dbReference type="GO" id="GO:0032541">
    <property type="term" value="C:cortical endoplasmic reticulum"/>
    <property type="evidence" value="ECO:0007669"/>
    <property type="project" value="TreeGrafter"/>
</dbReference>
<name>A0A9N9DR88_9GLOM</name>
<comment type="caution">
    <text evidence="11">The sequence shown here is derived from an EMBL/GenBank/DDBJ whole genome shotgun (WGS) entry which is preliminary data.</text>
</comment>
<evidence type="ECO:0000259" key="10">
    <source>
        <dbReference type="Pfam" id="PF16178"/>
    </source>
</evidence>
<feature type="non-terminal residue" evidence="11">
    <location>
        <position position="878"/>
    </location>
</feature>
<dbReference type="Proteomes" id="UP000789342">
    <property type="component" value="Unassembled WGS sequence"/>
</dbReference>
<evidence type="ECO:0000259" key="9">
    <source>
        <dbReference type="Pfam" id="PF04547"/>
    </source>
</evidence>
<dbReference type="AlphaFoldDB" id="A0A9N9DR88"/>
<evidence type="ECO:0000256" key="1">
    <source>
        <dbReference type="ARBA" id="ARBA00004651"/>
    </source>
</evidence>
<evidence type="ECO:0000256" key="3">
    <source>
        <dbReference type="ARBA" id="ARBA00022692"/>
    </source>
</evidence>
<keyword evidence="6" id="KW-0325">Glycoprotein</keyword>
<proteinExistence type="predicted"/>
<feature type="transmembrane region" description="Helical" evidence="8">
    <location>
        <begin position="687"/>
        <end position="710"/>
    </location>
</feature>
<dbReference type="GO" id="GO:0005886">
    <property type="term" value="C:plasma membrane"/>
    <property type="evidence" value="ECO:0007669"/>
    <property type="project" value="UniProtKB-SubCell"/>
</dbReference>
<dbReference type="GO" id="GO:0046983">
    <property type="term" value="F:protein dimerization activity"/>
    <property type="evidence" value="ECO:0007669"/>
    <property type="project" value="InterPro"/>
</dbReference>
<evidence type="ECO:0000256" key="4">
    <source>
        <dbReference type="ARBA" id="ARBA00022989"/>
    </source>
</evidence>
<evidence type="ECO:0000256" key="7">
    <source>
        <dbReference type="SAM" id="MobiDB-lite"/>
    </source>
</evidence>
<dbReference type="PANTHER" id="PTHR12308">
    <property type="entry name" value="ANOCTAMIN"/>
    <property type="match status" value="1"/>
</dbReference>
<keyword evidence="2" id="KW-1003">Cell membrane</keyword>
<sequence length="878" mass="101644">MSDESDEKKTPPGRSHVEIPIPTEHLLTSLLHPHKDSKRQSFIDDELEIKEIIVIEIEEHRSLHLLDQEDKEIYERIKNWMKENPEASLLDTVNQFSSEPNGDAIAKILHNFQFPDYVLKFTREEHEKRSVEKQIKRRNFERLLLRAGLVIEVENDAVNSEDFFVKIYAPFQKLCEQAQQIKLNMRLDVRDSVDIDIKPKKKSSLYSSISKHFTYKINFEKQAAFFRVSKLRQFEGAEPEKSMGEIMLNFFSMSRRNLLVHRILMTANQINTTHTEPNEAPVMVKKKIASLALKRLKNEKVYTQYYPLHDGPPRVTENTPLSEMNTRAYLYETWVKSRGAQPLERIRRYFGEKLAIYFAWLGFYTTWLILASVGGVIVVFYGLIVAVRTGSFDDGLNGISVIWDNALTVPFAFFMAVWATLFLETWKRTCSTIQYDWDVVDVIKEELPRPEFYGTALRTSPITLKQEIYFPYRFRLQKLVISSFVVLISLGIVIVSIGVLIIFPKIWFQIGVLTSLVTALVNLVTIMILSMLYKNIAVWLTNFENHKTPTQHEDSLILKTYLFDFLNFYTALFYIMLFKQGYIRMIINDPDLTTGCEYDNCLIELTIQLATILIGRQTIGQFQEIFLPWIRGKLNKEEIKEELNALKAIYEKSGRPNKEVPQWAHDERLPPVKGAIRSEYEEMVVQFGFISLFSPAFPLAALFALLNNFLEIRSDAFKYVVTLQRPVGYQAQSIGMWEQIMGMISILAVLTNAIIIAFHSTWMQNQFQNFTGDDEDQLFVARLLFILIFEHIIFLIKLAFASLIPNTPKSVRVAIQREKYLVRLTLEDEAPALDEYMADEDDSSLFDRNGELKLPKRKDEQEAANDKSKSSVGDDGGV</sequence>
<reference evidence="11" key="1">
    <citation type="submission" date="2021-06" db="EMBL/GenBank/DDBJ databases">
        <authorList>
            <person name="Kallberg Y."/>
            <person name="Tangrot J."/>
            <person name="Rosling A."/>
        </authorList>
    </citation>
    <scope>NUCLEOTIDE SEQUENCE</scope>
    <source>
        <strain evidence="11">CL551</strain>
    </source>
</reference>
<feature type="transmembrane region" description="Helical" evidence="8">
    <location>
        <begin position="556"/>
        <end position="577"/>
    </location>
</feature>
<evidence type="ECO:0000313" key="12">
    <source>
        <dbReference type="Proteomes" id="UP000789342"/>
    </source>
</evidence>
<feature type="transmembrane region" description="Helical" evidence="8">
    <location>
        <begin position="509"/>
        <end position="533"/>
    </location>
</feature>
<keyword evidence="4 8" id="KW-1133">Transmembrane helix</keyword>
<dbReference type="Pfam" id="PF16178">
    <property type="entry name" value="Anoct_dimer"/>
    <property type="match status" value="1"/>
</dbReference>
<evidence type="ECO:0000313" key="11">
    <source>
        <dbReference type="EMBL" id="CAG8645231.1"/>
    </source>
</evidence>
<dbReference type="InterPro" id="IPR049452">
    <property type="entry name" value="Anoctamin_TM"/>
</dbReference>
<feature type="compositionally biased region" description="Basic and acidic residues" evidence="7">
    <location>
        <begin position="855"/>
        <end position="869"/>
    </location>
</feature>
<dbReference type="OrthoDB" id="296386at2759"/>
<feature type="transmembrane region" description="Helical" evidence="8">
    <location>
        <begin position="740"/>
        <end position="759"/>
    </location>
</feature>
<feature type="transmembrane region" description="Helical" evidence="8">
    <location>
        <begin position="354"/>
        <end position="387"/>
    </location>
</feature>
<evidence type="ECO:0000256" key="5">
    <source>
        <dbReference type="ARBA" id="ARBA00023136"/>
    </source>
</evidence>
<dbReference type="Pfam" id="PF04547">
    <property type="entry name" value="Anoctamin"/>
    <property type="match status" value="1"/>
</dbReference>
<organism evidence="11 12">
    <name type="scientific">Acaulospora morrowiae</name>
    <dbReference type="NCBI Taxonomy" id="94023"/>
    <lineage>
        <taxon>Eukaryota</taxon>
        <taxon>Fungi</taxon>
        <taxon>Fungi incertae sedis</taxon>
        <taxon>Mucoromycota</taxon>
        <taxon>Glomeromycotina</taxon>
        <taxon>Glomeromycetes</taxon>
        <taxon>Diversisporales</taxon>
        <taxon>Acaulosporaceae</taxon>
        <taxon>Acaulospora</taxon>
    </lineage>
</organism>
<keyword evidence="12" id="KW-1185">Reference proteome</keyword>
<feature type="domain" description="Anoctamin dimerisation" evidence="10">
    <location>
        <begin position="116"/>
        <end position="337"/>
    </location>
</feature>
<dbReference type="EMBL" id="CAJVPV010009784">
    <property type="protein sequence ID" value="CAG8645231.1"/>
    <property type="molecule type" value="Genomic_DNA"/>
</dbReference>
<dbReference type="InterPro" id="IPR007632">
    <property type="entry name" value="Anoctamin"/>
</dbReference>